<feature type="transmembrane region" description="Helical" evidence="1">
    <location>
        <begin position="166"/>
        <end position="184"/>
    </location>
</feature>
<proteinExistence type="predicted"/>
<protein>
    <submittedName>
        <fullName evidence="3">Acyltransferase</fullName>
        <ecNumber evidence="3">2.3.-.-</ecNumber>
    </submittedName>
</protein>
<dbReference type="GO" id="GO:0016746">
    <property type="term" value="F:acyltransferase activity"/>
    <property type="evidence" value="ECO:0007669"/>
    <property type="project" value="UniProtKB-KW"/>
</dbReference>
<feature type="transmembrane region" description="Helical" evidence="1">
    <location>
        <begin position="103"/>
        <end position="123"/>
    </location>
</feature>
<keyword evidence="1" id="KW-0812">Transmembrane</keyword>
<dbReference type="Pfam" id="PF01757">
    <property type="entry name" value="Acyl_transf_3"/>
    <property type="match status" value="1"/>
</dbReference>
<reference evidence="3 4" key="1">
    <citation type="submission" date="2023-03" db="EMBL/GenBank/DDBJ databases">
        <title>Paludisphaera mucosa sp. nov. a novel planctomycete from northern fen.</title>
        <authorList>
            <person name="Ivanova A."/>
        </authorList>
    </citation>
    <scope>NUCLEOTIDE SEQUENCE [LARGE SCALE GENOMIC DNA]</scope>
    <source>
        <strain evidence="3 4">Pla2</strain>
    </source>
</reference>
<feature type="transmembrane region" description="Helical" evidence="1">
    <location>
        <begin position="313"/>
        <end position="335"/>
    </location>
</feature>
<keyword evidence="3" id="KW-0808">Transferase</keyword>
<dbReference type="RefSeq" id="WP_277863871.1">
    <property type="nucleotide sequence ID" value="NZ_JARRAG010000002.1"/>
</dbReference>
<dbReference type="Proteomes" id="UP001216907">
    <property type="component" value="Unassembled WGS sequence"/>
</dbReference>
<keyword evidence="1" id="KW-0472">Membrane</keyword>
<dbReference type="EMBL" id="JARRAG010000002">
    <property type="protein sequence ID" value="MDG3007596.1"/>
    <property type="molecule type" value="Genomic_DNA"/>
</dbReference>
<accession>A0ABT6FJ42</accession>
<feature type="transmembrane region" description="Helical" evidence="1">
    <location>
        <begin position="249"/>
        <end position="268"/>
    </location>
</feature>
<keyword evidence="3" id="KW-0012">Acyltransferase</keyword>
<dbReference type="InterPro" id="IPR050879">
    <property type="entry name" value="Acyltransferase_3"/>
</dbReference>
<feature type="transmembrane region" description="Helical" evidence="1">
    <location>
        <begin position="347"/>
        <end position="367"/>
    </location>
</feature>
<feature type="transmembrane region" description="Helical" evidence="1">
    <location>
        <begin position="55"/>
        <end position="82"/>
    </location>
</feature>
<sequence>MTDRPAARTPLTSFEKIDVCRGLFAFLVVVAHALDIAWAIHPAAPAAMSPAVHDFWLYVVAAGVFWVIGFFVVSGYCIQLSVERQVERGRFPLKTYLIARLSRILPLYYVALAAAVVFEWLMASSRPSTWPHGLDPEALFAQLFVVQNFQQTFGSFAPSWSITNEMFYYVFFGAVVCVAMKRGVRPASLGMALCLALAVLLEAAYFGWFRTDPIVRSLGLLFGLGTIWFQGAFVAVYRPWLRRSAAARRVSAAWPLVLLLAVGLWYSHAVHIQVLYLVLGAAFTMMLARFVALDRSDAPAPDRGRVGAAIRALGLASYPTYLFHGPFIMWLGSLMTRTGWMSGDWRVTWIFLSVAGIGSGLILGFVAERPLMAWRAGMLKRLKAAERPATTTAPILGMPR</sequence>
<feature type="transmembrane region" description="Helical" evidence="1">
    <location>
        <begin position="214"/>
        <end position="237"/>
    </location>
</feature>
<evidence type="ECO:0000313" key="4">
    <source>
        <dbReference type="Proteomes" id="UP001216907"/>
    </source>
</evidence>
<organism evidence="3 4">
    <name type="scientific">Paludisphaera mucosa</name>
    <dbReference type="NCBI Taxonomy" id="3030827"/>
    <lineage>
        <taxon>Bacteria</taxon>
        <taxon>Pseudomonadati</taxon>
        <taxon>Planctomycetota</taxon>
        <taxon>Planctomycetia</taxon>
        <taxon>Isosphaerales</taxon>
        <taxon>Isosphaeraceae</taxon>
        <taxon>Paludisphaera</taxon>
    </lineage>
</organism>
<dbReference type="PANTHER" id="PTHR23028">
    <property type="entry name" value="ACETYLTRANSFERASE"/>
    <property type="match status" value="1"/>
</dbReference>
<feature type="transmembrane region" description="Helical" evidence="1">
    <location>
        <begin position="21"/>
        <end position="40"/>
    </location>
</feature>
<evidence type="ECO:0000313" key="3">
    <source>
        <dbReference type="EMBL" id="MDG3007596.1"/>
    </source>
</evidence>
<dbReference type="InterPro" id="IPR002656">
    <property type="entry name" value="Acyl_transf_3_dom"/>
</dbReference>
<evidence type="ECO:0000259" key="2">
    <source>
        <dbReference type="Pfam" id="PF01757"/>
    </source>
</evidence>
<gene>
    <name evidence="3" type="ORF">PZE19_27855</name>
</gene>
<feature type="transmembrane region" description="Helical" evidence="1">
    <location>
        <begin position="189"/>
        <end position="208"/>
    </location>
</feature>
<feature type="domain" description="Acyltransferase 3" evidence="2">
    <location>
        <begin position="16"/>
        <end position="365"/>
    </location>
</feature>
<keyword evidence="4" id="KW-1185">Reference proteome</keyword>
<feature type="transmembrane region" description="Helical" evidence="1">
    <location>
        <begin position="274"/>
        <end position="292"/>
    </location>
</feature>
<name>A0ABT6FJ42_9BACT</name>
<keyword evidence="1" id="KW-1133">Transmembrane helix</keyword>
<dbReference type="EC" id="2.3.-.-" evidence="3"/>
<evidence type="ECO:0000256" key="1">
    <source>
        <dbReference type="SAM" id="Phobius"/>
    </source>
</evidence>
<comment type="caution">
    <text evidence="3">The sequence shown here is derived from an EMBL/GenBank/DDBJ whole genome shotgun (WGS) entry which is preliminary data.</text>
</comment>